<sequence length="137" mass="16028">MATVHHKYRVHRISVKFSVQGSVKFRGKSVGLRDLRRAAANQDNLIVQEDTMRLKDKVESSNLEKNKVIHFVLTLVTFGAWGLVWWWLILKSEGKTEQFFRGFDDAYWSYLIERDQPPASLHKMKLDSEHKQGHFDA</sequence>
<keyword evidence="1" id="KW-0812">Transmembrane</keyword>
<dbReference type="RefSeq" id="WP_142872120.1">
    <property type="nucleotide sequence ID" value="NZ_CP045503.2"/>
</dbReference>
<accession>A0ABX6V2J5</accession>
<keyword evidence="3" id="KW-1185">Reference proteome</keyword>
<keyword evidence="1" id="KW-1133">Transmembrane helix</keyword>
<dbReference type="EMBL" id="CP045503">
    <property type="protein sequence ID" value="QPG56743.1"/>
    <property type="molecule type" value="Genomic_DNA"/>
</dbReference>
<organism evidence="2 3">
    <name type="scientific">Shewanella eurypsychrophilus</name>
    <dbReference type="NCBI Taxonomy" id="2593656"/>
    <lineage>
        <taxon>Bacteria</taxon>
        <taxon>Pseudomonadati</taxon>
        <taxon>Pseudomonadota</taxon>
        <taxon>Gammaproteobacteria</taxon>
        <taxon>Alteromonadales</taxon>
        <taxon>Shewanellaceae</taxon>
        <taxon>Shewanella</taxon>
    </lineage>
</organism>
<evidence type="ECO:0000313" key="3">
    <source>
        <dbReference type="Proteomes" id="UP000316416"/>
    </source>
</evidence>
<gene>
    <name evidence="2" type="ORF">FM038_004345</name>
</gene>
<name>A0ABX6V2J5_9GAMM</name>
<feature type="transmembrane region" description="Helical" evidence="1">
    <location>
        <begin position="68"/>
        <end position="90"/>
    </location>
</feature>
<evidence type="ECO:0000313" key="2">
    <source>
        <dbReference type="EMBL" id="QPG56743.1"/>
    </source>
</evidence>
<reference evidence="2" key="1">
    <citation type="submission" date="2021-07" db="EMBL/GenBank/DDBJ databases">
        <title>Shewanella sp. YLB-07 whole genome sequence.</title>
        <authorList>
            <person name="Yu L."/>
        </authorList>
    </citation>
    <scope>NUCLEOTIDE SEQUENCE</scope>
    <source>
        <strain evidence="2">YLB-08</strain>
    </source>
</reference>
<dbReference type="Proteomes" id="UP000316416">
    <property type="component" value="Chromosome"/>
</dbReference>
<protein>
    <submittedName>
        <fullName evidence="2">DUF4234 domain-containing protein</fullName>
    </submittedName>
</protein>
<keyword evidence="1" id="KW-0472">Membrane</keyword>
<evidence type="ECO:0000256" key="1">
    <source>
        <dbReference type="SAM" id="Phobius"/>
    </source>
</evidence>
<proteinExistence type="predicted"/>